<keyword evidence="3" id="KW-1185">Reference proteome</keyword>
<gene>
    <name evidence="2" type="ORF">PAPYR_8971</name>
</gene>
<reference evidence="2" key="1">
    <citation type="journal article" date="2022" name="bioRxiv">
        <title>Genomics of Preaxostyla Flagellates Illuminates Evolutionary Transitions and the Path Towards Mitochondrial Loss.</title>
        <authorList>
            <person name="Novak L.V.F."/>
            <person name="Treitli S.C."/>
            <person name="Pyrih J."/>
            <person name="Halakuc P."/>
            <person name="Pipaliya S.V."/>
            <person name="Vacek V."/>
            <person name="Brzon O."/>
            <person name="Soukal P."/>
            <person name="Eme L."/>
            <person name="Dacks J.B."/>
            <person name="Karnkowska A."/>
            <person name="Elias M."/>
            <person name="Hampl V."/>
        </authorList>
    </citation>
    <scope>NUCLEOTIDE SEQUENCE</scope>
    <source>
        <strain evidence="2">RCP-MX</strain>
    </source>
</reference>
<organism evidence="2 3">
    <name type="scientific">Paratrimastix pyriformis</name>
    <dbReference type="NCBI Taxonomy" id="342808"/>
    <lineage>
        <taxon>Eukaryota</taxon>
        <taxon>Metamonada</taxon>
        <taxon>Preaxostyla</taxon>
        <taxon>Paratrimastigidae</taxon>
        <taxon>Paratrimastix</taxon>
    </lineage>
</organism>
<evidence type="ECO:0000313" key="3">
    <source>
        <dbReference type="Proteomes" id="UP001141327"/>
    </source>
</evidence>
<sequence>MSSNLLTHQDFLRHFLVVKRHRRQHFKVGSQEVNFSFLTHETPLVSDGVTSGTQSTSSAPSKIKPPHHHHHRTTTAPPAMPLEPPLYSPPTLSPHISVPLDTELVPPSPGVLPAPRLPHLPPIPPNSGSLPPPRWCLAVSSPLLTPSTFGTATPPLGNHTAEQAVPLPGQCHHTHHPPQQPHQLPSPLM</sequence>
<name>A0ABQ8U9I0_9EUKA</name>
<accession>A0ABQ8U9I0</accession>
<dbReference type="EMBL" id="JAPMOS010000087">
    <property type="protein sequence ID" value="KAJ4455950.1"/>
    <property type="molecule type" value="Genomic_DNA"/>
</dbReference>
<evidence type="ECO:0000256" key="1">
    <source>
        <dbReference type="SAM" id="MobiDB-lite"/>
    </source>
</evidence>
<comment type="caution">
    <text evidence="2">The sequence shown here is derived from an EMBL/GenBank/DDBJ whole genome shotgun (WGS) entry which is preliminary data.</text>
</comment>
<feature type="region of interest" description="Disordered" evidence="1">
    <location>
        <begin position="150"/>
        <end position="189"/>
    </location>
</feature>
<feature type="region of interest" description="Disordered" evidence="1">
    <location>
        <begin position="45"/>
        <end position="88"/>
    </location>
</feature>
<proteinExistence type="predicted"/>
<dbReference type="Proteomes" id="UP001141327">
    <property type="component" value="Unassembled WGS sequence"/>
</dbReference>
<feature type="compositionally biased region" description="Basic residues" evidence="1">
    <location>
        <begin position="64"/>
        <end position="73"/>
    </location>
</feature>
<feature type="compositionally biased region" description="Pro residues" evidence="1">
    <location>
        <begin position="78"/>
        <end position="88"/>
    </location>
</feature>
<evidence type="ECO:0000313" key="2">
    <source>
        <dbReference type="EMBL" id="KAJ4455950.1"/>
    </source>
</evidence>
<protein>
    <submittedName>
        <fullName evidence="2">Uncharacterized protein</fullName>
    </submittedName>
</protein>